<dbReference type="Gene3D" id="3.30.465.10">
    <property type="match status" value="1"/>
</dbReference>
<comment type="cofactor">
    <cofactor evidence="1">
        <name>FAD</name>
        <dbReference type="ChEBI" id="CHEBI:57692"/>
    </cofactor>
</comment>
<evidence type="ECO:0000259" key="6">
    <source>
        <dbReference type="PROSITE" id="PS51387"/>
    </source>
</evidence>
<dbReference type="OrthoDB" id="415825at2759"/>
<dbReference type="InterPro" id="IPR050416">
    <property type="entry name" value="FAD-linked_Oxidoreductase"/>
</dbReference>
<dbReference type="GO" id="GO:0016491">
    <property type="term" value="F:oxidoreductase activity"/>
    <property type="evidence" value="ECO:0007669"/>
    <property type="project" value="UniProtKB-KW"/>
</dbReference>
<dbReference type="InterPro" id="IPR016166">
    <property type="entry name" value="FAD-bd_PCMH"/>
</dbReference>
<evidence type="ECO:0000256" key="4">
    <source>
        <dbReference type="ARBA" id="ARBA00022827"/>
    </source>
</evidence>
<sequence length="544" mass="59502">MTDTLKYNSTAAAFAAGALVGALTATAIAYQTIPSREPSAVETALTKAGVPFIAPGTKGWAKATQRFNQRLEPVIPLIVVRPTTAKQVQKAVAIAATHVLKVSAKSGGHSYGNFCFGEAGTMVINLDQMYGVTLHSDNSATVRAGSRLGHVATELYRQGKRGISHGSCPSVGLAGHALHGGYGFSSNKYGLALDWITGMHVVLADGSQVYASRTVNKDLFWAMRGAGSSFGIAVRFNIVTFPAPEQLAWMKIRIGIGRDRAAALAGLKAWQEYVERGVPEDMTIRLFLSDNPSAGVFLEAMYFGSPEKAREVLEPLTEPLELDWEAESSTVHTGNWPEHVAAFNDRSDGLVDVKGADYSVDHHYASSLLTRHIPDAALEAFVDYWFAVGQTDTRGDWWIQMDIHGGKHSGITCALGGETSFPHRDKMWLFQFFDRTGSQPDYSKTYVFLNGFMDAIKNNMPADNWGRYANYADSQLGRADALEQYYANSLPRLRAIKAAYDPEDMFHSQQSVDLPAPGGSELDIEVEKLVKLDGFDGRLWDWKE</sequence>
<comment type="caution">
    <text evidence="7">The sequence shown here is derived from an EMBL/GenBank/DDBJ whole genome shotgun (WGS) entry which is preliminary data.</text>
</comment>
<reference evidence="7" key="1">
    <citation type="journal article" date="2021" name="Nat. Commun.">
        <title>Genetic determinants of endophytism in the Arabidopsis root mycobiome.</title>
        <authorList>
            <person name="Mesny F."/>
            <person name="Miyauchi S."/>
            <person name="Thiergart T."/>
            <person name="Pickel B."/>
            <person name="Atanasova L."/>
            <person name="Karlsson M."/>
            <person name="Huettel B."/>
            <person name="Barry K.W."/>
            <person name="Haridas S."/>
            <person name="Chen C."/>
            <person name="Bauer D."/>
            <person name="Andreopoulos W."/>
            <person name="Pangilinan J."/>
            <person name="LaButti K."/>
            <person name="Riley R."/>
            <person name="Lipzen A."/>
            <person name="Clum A."/>
            <person name="Drula E."/>
            <person name="Henrissat B."/>
            <person name="Kohler A."/>
            <person name="Grigoriev I.V."/>
            <person name="Martin F.M."/>
            <person name="Hacquard S."/>
        </authorList>
    </citation>
    <scope>NUCLEOTIDE SEQUENCE</scope>
    <source>
        <strain evidence="7">MPI-CAGE-AT-0016</strain>
    </source>
</reference>
<dbReference type="InterPro" id="IPR006094">
    <property type="entry name" value="Oxid_FAD_bind_N"/>
</dbReference>
<organism evidence="7 8">
    <name type="scientific">Plectosphaerella cucumerina</name>
    <dbReference type="NCBI Taxonomy" id="40658"/>
    <lineage>
        <taxon>Eukaryota</taxon>
        <taxon>Fungi</taxon>
        <taxon>Dikarya</taxon>
        <taxon>Ascomycota</taxon>
        <taxon>Pezizomycotina</taxon>
        <taxon>Sordariomycetes</taxon>
        <taxon>Hypocreomycetidae</taxon>
        <taxon>Glomerellales</taxon>
        <taxon>Plectosphaerellaceae</taxon>
        <taxon>Plectosphaerella</taxon>
    </lineage>
</organism>
<dbReference type="PANTHER" id="PTHR42973:SF39">
    <property type="entry name" value="FAD-BINDING PCMH-TYPE DOMAIN-CONTAINING PROTEIN"/>
    <property type="match status" value="1"/>
</dbReference>
<evidence type="ECO:0000256" key="3">
    <source>
        <dbReference type="ARBA" id="ARBA00022630"/>
    </source>
</evidence>
<dbReference type="Pfam" id="PF01565">
    <property type="entry name" value="FAD_binding_4"/>
    <property type="match status" value="1"/>
</dbReference>
<protein>
    <submittedName>
        <fullName evidence="7">6-hydroxy-D-nicotine oxidase</fullName>
    </submittedName>
</protein>
<accession>A0A8K0X472</accession>
<dbReference type="GO" id="GO:0071949">
    <property type="term" value="F:FAD binding"/>
    <property type="evidence" value="ECO:0007669"/>
    <property type="project" value="InterPro"/>
</dbReference>
<dbReference type="SUPFAM" id="SSF56176">
    <property type="entry name" value="FAD-binding/transporter-associated domain-like"/>
    <property type="match status" value="1"/>
</dbReference>
<dbReference type="Gene3D" id="3.40.462.20">
    <property type="match status" value="1"/>
</dbReference>
<evidence type="ECO:0000256" key="5">
    <source>
        <dbReference type="ARBA" id="ARBA00023002"/>
    </source>
</evidence>
<feature type="domain" description="FAD-binding PCMH-type" evidence="6">
    <location>
        <begin position="71"/>
        <end position="243"/>
    </location>
</feature>
<evidence type="ECO:0000313" key="7">
    <source>
        <dbReference type="EMBL" id="KAH7363462.1"/>
    </source>
</evidence>
<evidence type="ECO:0000256" key="1">
    <source>
        <dbReference type="ARBA" id="ARBA00001974"/>
    </source>
</evidence>
<proteinExistence type="inferred from homology"/>
<evidence type="ECO:0000313" key="8">
    <source>
        <dbReference type="Proteomes" id="UP000813385"/>
    </source>
</evidence>
<dbReference type="EMBL" id="JAGPXD010000003">
    <property type="protein sequence ID" value="KAH7363462.1"/>
    <property type="molecule type" value="Genomic_DNA"/>
</dbReference>
<dbReference type="PANTHER" id="PTHR42973">
    <property type="entry name" value="BINDING OXIDOREDUCTASE, PUTATIVE (AFU_ORTHOLOGUE AFUA_1G17690)-RELATED"/>
    <property type="match status" value="1"/>
</dbReference>
<keyword evidence="8" id="KW-1185">Reference proteome</keyword>
<keyword evidence="5" id="KW-0560">Oxidoreductase</keyword>
<name>A0A8K0X472_9PEZI</name>
<dbReference type="InterPro" id="IPR012951">
    <property type="entry name" value="BBE"/>
</dbReference>
<gene>
    <name evidence="7" type="ORF">B0T11DRAFT_257217</name>
</gene>
<dbReference type="Pfam" id="PF08031">
    <property type="entry name" value="BBE"/>
    <property type="match status" value="1"/>
</dbReference>
<evidence type="ECO:0000256" key="2">
    <source>
        <dbReference type="ARBA" id="ARBA00005466"/>
    </source>
</evidence>
<comment type="similarity">
    <text evidence="2">Belongs to the oxygen-dependent FAD-linked oxidoreductase family.</text>
</comment>
<keyword evidence="3" id="KW-0285">Flavoprotein</keyword>
<dbReference type="InterPro" id="IPR036318">
    <property type="entry name" value="FAD-bd_PCMH-like_sf"/>
</dbReference>
<dbReference type="AlphaFoldDB" id="A0A8K0X472"/>
<keyword evidence="4" id="KW-0274">FAD</keyword>
<dbReference type="PROSITE" id="PS51387">
    <property type="entry name" value="FAD_PCMH"/>
    <property type="match status" value="1"/>
</dbReference>
<dbReference type="InterPro" id="IPR016169">
    <property type="entry name" value="FAD-bd_PCMH_sub2"/>
</dbReference>
<dbReference type="Proteomes" id="UP000813385">
    <property type="component" value="Unassembled WGS sequence"/>
</dbReference>